<comment type="subcellular location">
    <subcellularLocation>
        <location evidence="1">Endoplasmic reticulum membrane</location>
        <topology evidence="1">Multi-pass membrane protein</topology>
    </subcellularLocation>
</comment>
<comment type="caution">
    <text evidence="10">The sequence shown here is derived from an EMBL/GenBank/DDBJ whole genome shotgun (WGS) entry which is preliminary data.</text>
</comment>
<dbReference type="GO" id="GO:0006465">
    <property type="term" value="P:signal peptide processing"/>
    <property type="evidence" value="ECO:0007669"/>
    <property type="project" value="InterPro"/>
</dbReference>
<evidence type="ECO:0000256" key="8">
    <source>
        <dbReference type="ARBA" id="ARBA00045204"/>
    </source>
</evidence>
<accession>A0A8H7Q0K5</accession>
<dbReference type="Proteomes" id="UP000612746">
    <property type="component" value="Unassembled WGS sequence"/>
</dbReference>
<dbReference type="PANTHER" id="PTHR13202">
    <property type="entry name" value="MICROSOMAL SIGNAL PEPTIDASE 12 KDA SUBUNIT"/>
    <property type="match status" value="1"/>
</dbReference>
<dbReference type="GO" id="GO:0005787">
    <property type="term" value="C:signal peptidase complex"/>
    <property type="evidence" value="ECO:0007669"/>
    <property type="project" value="InterPro"/>
</dbReference>
<keyword evidence="5" id="KW-0256">Endoplasmic reticulum</keyword>
<keyword evidence="4 9" id="KW-0812">Transmembrane</keyword>
<dbReference type="GO" id="GO:0045047">
    <property type="term" value="P:protein targeting to ER"/>
    <property type="evidence" value="ECO:0007669"/>
    <property type="project" value="TreeGrafter"/>
</dbReference>
<name>A0A8H7Q0K5_9FUNG</name>
<evidence type="ECO:0000313" key="11">
    <source>
        <dbReference type="Proteomes" id="UP000612746"/>
    </source>
</evidence>
<dbReference type="InterPro" id="IPR009542">
    <property type="entry name" value="Spc1/SPCS1"/>
</dbReference>
<comment type="similarity">
    <text evidence="2">Belongs to the SPCS1 family.</text>
</comment>
<evidence type="ECO:0000256" key="5">
    <source>
        <dbReference type="ARBA" id="ARBA00022824"/>
    </source>
</evidence>
<keyword evidence="7 9" id="KW-0472">Membrane</keyword>
<evidence type="ECO:0000313" key="10">
    <source>
        <dbReference type="EMBL" id="KAG2184169.1"/>
    </source>
</evidence>
<proteinExistence type="inferred from homology"/>
<dbReference type="PANTHER" id="PTHR13202:SF0">
    <property type="entry name" value="SIGNAL PEPTIDASE COMPLEX SUBUNIT 1"/>
    <property type="match status" value="1"/>
</dbReference>
<gene>
    <name evidence="10" type="ORF">INT44_009184</name>
</gene>
<evidence type="ECO:0000256" key="4">
    <source>
        <dbReference type="ARBA" id="ARBA00022692"/>
    </source>
</evidence>
<dbReference type="OrthoDB" id="263893at2759"/>
<evidence type="ECO:0000256" key="1">
    <source>
        <dbReference type="ARBA" id="ARBA00004477"/>
    </source>
</evidence>
<feature type="transmembrane region" description="Helical" evidence="9">
    <location>
        <begin position="21"/>
        <end position="40"/>
    </location>
</feature>
<evidence type="ECO:0000256" key="3">
    <source>
        <dbReference type="ARBA" id="ARBA00017059"/>
    </source>
</evidence>
<dbReference type="EMBL" id="JAEPRA010000006">
    <property type="protein sequence ID" value="KAG2184169.1"/>
    <property type="molecule type" value="Genomic_DNA"/>
</dbReference>
<comment type="function">
    <text evidence="8">Component of the signal peptidase complex (SPC) which catalyzes the cleavage of N-terminal signal sequences from nascent proteins as they are translocated into the lumen of the endoplasmic reticulum. Dispensable for SPC enzymatic activity.</text>
</comment>
<protein>
    <recommendedName>
        <fullName evidence="3">Signal peptidase complex subunit 1</fullName>
    </recommendedName>
</protein>
<evidence type="ECO:0000256" key="7">
    <source>
        <dbReference type="ARBA" id="ARBA00023136"/>
    </source>
</evidence>
<reference evidence="10" key="1">
    <citation type="submission" date="2020-12" db="EMBL/GenBank/DDBJ databases">
        <title>Metabolic potential, ecology and presence of endohyphal bacteria is reflected in genomic diversity of Mucoromycotina.</title>
        <authorList>
            <person name="Muszewska A."/>
            <person name="Okrasinska A."/>
            <person name="Steczkiewicz K."/>
            <person name="Drgas O."/>
            <person name="Orlowska M."/>
            <person name="Perlinska-Lenart U."/>
            <person name="Aleksandrzak-Piekarczyk T."/>
            <person name="Szatraj K."/>
            <person name="Zielenkiewicz U."/>
            <person name="Pilsyk S."/>
            <person name="Malc E."/>
            <person name="Mieczkowski P."/>
            <person name="Kruszewska J.S."/>
            <person name="Biernat P."/>
            <person name="Pawlowska J."/>
        </authorList>
    </citation>
    <scope>NUCLEOTIDE SEQUENCE</scope>
    <source>
        <strain evidence="10">WA0000051536</strain>
    </source>
</reference>
<dbReference type="AlphaFoldDB" id="A0A8H7Q0K5"/>
<feature type="transmembrane region" description="Helical" evidence="9">
    <location>
        <begin position="46"/>
        <end position="66"/>
    </location>
</feature>
<keyword evidence="6 9" id="KW-1133">Transmembrane helix</keyword>
<dbReference type="Pfam" id="PF06645">
    <property type="entry name" value="SPC12"/>
    <property type="match status" value="1"/>
</dbReference>
<sequence length="91" mass="10373">MSLADYLEWNIDFEGQRLAELISQVILTISAIVGFLYGYVQQSLEATIMIFGVGFAITLLVTLPPWPIYNRNPVKWVSVQHEKVEDRVTSE</sequence>
<evidence type="ECO:0000256" key="9">
    <source>
        <dbReference type="SAM" id="Phobius"/>
    </source>
</evidence>
<evidence type="ECO:0000256" key="2">
    <source>
        <dbReference type="ARBA" id="ARBA00005245"/>
    </source>
</evidence>
<evidence type="ECO:0000256" key="6">
    <source>
        <dbReference type="ARBA" id="ARBA00022989"/>
    </source>
</evidence>
<organism evidence="10 11">
    <name type="scientific">Umbelopsis vinacea</name>
    <dbReference type="NCBI Taxonomy" id="44442"/>
    <lineage>
        <taxon>Eukaryota</taxon>
        <taxon>Fungi</taxon>
        <taxon>Fungi incertae sedis</taxon>
        <taxon>Mucoromycota</taxon>
        <taxon>Mucoromycotina</taxon>
        <taxon>Umbelopsidomycetes</taxon>
        <taxon>Umbelopsidales</taxon>
        <taxon>Umbelopsidaceae</taxon>
        <taxon>Umbelopsis</taxon>
    </lineage>
</organism>
<keyword evidence="11" id="KW-1185">Reference proteome</keyword>